<dbReference type="InterPro" id="IPR036746">
    <property type="entry name" value="TT1725-like_sf"/>
</dbReference>
<dbReference type="Gene3D" id="3.30.70.1120">
    <property type="entry name" value="TT1725-like"/>
    <property type="match status" value="1"/>
</dbReference>
<accession>A0A931PVY3</accession>
<gene>
    <name evidence="1" type="ORF">HYR64_06475</name>
</gene>
<proteinExistence type="predicted"/>
<dbReference type="EMBL" id="JACOSL010000039">
    <property type="protein sequence ID" value="MBI1756735.1"/>
    <property type="molecule type" value="Genomic_DNA"/>
</dbReference>
<dbReference type="AlphaFoldDB" id="A0A931PVY3"/>
<sequence length="95" mass="10293">MVVGALELHLRLEGVGSLKEKRAIVRSLVDRLRRRFCASVAEVGDHDLWGNAAIGVAVVGADVRTVESVLSQVVEVLDSDPRFEASVARREVSVV</sequence>
<dbReference type="PANTHER" id="PTHR36441">
    <property type="entry name" value="HYPOTHETICAL CYTOSOLIC PROTEIN"/>
    <property type="match status" value="1"/>
</dbReference>
<comment type="caution">
    <text evidence="1">The sequence shown here is derived from an EMBL/GenBank/DDBJ whole genome shotgun (WGS) entry which is preliminary data.</text>
</comment>
<evidence type="ECO:0000313" key="2">
    <source>
        <dbReference type="Proteomes" id="UP000727962"/>
    </source>
</evidence>
<organism evidence="1 2">
    <name type="scientific">Fimbriimonas ginsengisoli</name>
    <dbReference type="NCBI Taxonomy" id="1005039"/>
    <lineage>
        <taxon>Bacteria</taxon>
        <taxon>Bacillati</taxon>
        <taxon>Armatimonadota</taxon>
        <taxon>Fimbriimonadia</taxon>
        <taxon>Fimbriimonadales</taxon>
        <taxon>Fimbriimonadaceae</taxon>
        <taxon>Fimbriimonas</taxon>
    </lineage>
</organism>
<dbReference type="InterPro" id="IPR007546">
    <property type="entry name" value="DUF503"/>
</dbReference>
<dbReference type="PANTHER" id="PTHR36441:SF1">
    <property type="entry name" value="DUF503 DOMAIN-CONTAINING PROTEIN"/>
    <property type="match status" value="1"/>
</dbReference>
<reference evidence="1" key="1">
    <citation type="submission" date="2020-07" db="EMBL/GenBank/DDBJ databases">
        <title>Huge and variable diversity of episymbiotic CPR bacteria and DPANN archaea in groundwater ecosystems.</title>
        <authorList>
            <person name="He C.Y."/>
            <person name="Keren R."/>
            <person name="Whittaker M."/>
            <person name="Farag I.F."/>
            <person name="Doudna J."/>
            <person name="Cate J.H.D."/>
            <person name="Banfield J.F."/>
        </authorList>
    </citation>
    <scope>NUCLEOTIDE SEQUENCE</scope>
    <source>
        <strain evidence="1">NC_groundwater_17_Pr7_B-0.1um_64_12</strain>
    </source>
</reference>
<dbReference type="Pfam" id="PF04456">
    <property type="entry name" value="DUF503"/>
    <property type="match status" value="1"/>
</dbReference>
<protein>
    <submittedName>
        <fullName evidence="1">DUF503 domain-containing protein</fullName>
    </submittedName>
</protein>
<name>A0A931PVY3_FIMGI</name>
<dbReference type="SUPFAM" id="SSF103007">
    <property type="entry name" value="Hypothetical protein TT1725"/>
    <property type="match status" value="1"/>
</dbReference>
<dbReference type="Proteomes" id="UP000727962">
    <property type="component" value="Unassembled WGS sequence"/>
</dbReference>
<evidence type="ECO:0000313" key="1">
    <source>
        <dbReference type="EMBL" id="MBI1756735.1"/>
    </source>
</evidence>